<gene>
    <name evidence="8" type="ORF">SAMN05444349_108107</name>
</gene>
<keyword evidence="9" id="KW-1185">Reference proteome</keyword>
<dbReference type="OrthoDB" id="1099819at2"/>
<proteinExistence type="inferred from homology"/>
<dbReference type="Pfam" id="PF08842">
    <property type="entry name" value="Mfa2"/>
    <property type="match status" value="1"/>
</dbReference>
<evidence type="ECO:0000256" key="2">
    <source>
        <dbReference type="ARBA" id="ARBA00007248"/>
    </source>
</evidence>
<evidence type="ECO:0000256" key="5">
    <source>
        <dbReference type="ARBA" id="ARBA00023139"/>
    </source>
</evidence>
<organism evidence="8 9">
    <name type="scientific">Bacteroides faecichinchillae</name>
    <dbReference type="NCBI Taxonomy" id="871325"/>
    <lineage>
        <taxon>Bacteria</taxon>
        <taxon>Pseudomonadati</taxon>
        <taxon>Bacteroidota</taxon>
        <taxon>Bacteroidia</taxon>
        <taxon>Bacteroidales</taxon>
        <taxon>Bacteroidaceae</taxon>
        <taxon>Bacteroides</taxon>
    </lineage>
</organism>
<dbReference type="RefSeq" id="WP_025074289.1">
    <property type="nucleotide sequence ID" value="NZ_FQVD01000008.1"/>
</dbReference>
<keyword evidence="4" id="KW-0472">Membrane</keyword>
<name>A0A1M4XK75_9BACE</name>
<keyword evidence="7" id="KW-0449">Lipoprotein</keyword>
<dbReference type="PROSITE" id="PS51257">
    <property type="entry name" value="PROKAR_LIPOPROTEIN"/>
    <property type="match status" value="1"/>
</dbReference>
<keyword evidence="6" id="KW-0998">Cell outer membrane</keyword>
<keyword evidence="3" id="KW-0732">Signal</keyword>
<sequence length="370" mass="41996">MKRIFTNIQKEVSKLMLLTVLAGAIASCDSVLDYEDGDCDIKYRVKFKYDYNMEKVDAFAQNVKSVTLYAFDDEGNFVYQKTDQGEPLADGSYAMDVDIDPQKYHLVTWAGLDNESFAVPVMNKQSEIEDLTVLTLRDAVTRAAEGDEGKYIVKKKNLSPLWHGEAIKGKSVLYTTPATGNSVREEVTTIGLMKNTNNIRIVVAQVNQHPDTEIPTARAIKDDMFTYAIYDDNGKMNYDNSLMEDVLLTYEPFVTETDKVTTRAFSAADEEANTYPAAVAEISIARLVETQNPKLKIYNKENETELLPDGSLIRYLGLLKEQNCIDMPLQEYFDREDNYGMVFFVDENLTLIKTVIQINDWVININDFEL</sequence>
<comment type="similarity">
    <text evidence="2">Belongs to the bacteroidetes fimbrillin superfamily. FimB/Mfa2 family.</text>
</comment>
<dbReference type="Proteomes" id="UP000184436">
    <property type="component" value="Unassembled WGS sequence"/>
</dbReference>
<evidence type="ECO:0000313" key="9">
    <source>
        <dbReference type="Proteomes" id="UP000184436"/>
    </source>
</evidence>
<evidence type="ECO:0000313" key="8">
    <source>
        <dbReference type="EMBL" id="SHE93826.1"/>
    </source>
</evidence>
<dbReference type="Gene3D" id="2.60.40.2090">
    <property type="match status" value="1"/>
</dbReference>
<accession>A0A1M4XK75</accession>
<keyword evidence="5" id="KW-0564">Palmitate</keyword>
<protein>
    <submittedName>
        <fullName evidence="8">Fimbrillin-A associated anchor protein Mfa1 and Mfa2</fullName>
    </submittedName>
</protein>
<dbReference type="STRING" id="871325.SAMN05444349_108107"/>
<reference evidence="8 9" key="1">
    <citation type="submission" date="2016-11" db="EMBL/GenBank/DDBJ databases">
        <authorList>
            <person name="Jaros S."/>
            <person name="Januszkiewicz K."/>
            <person name="Wedrychowicz H."/>
        </authorList>
    </citation>
    <scope>NUCLEOTIDE SEQUENCE [LARGE SCALE GENOMIC DNA]</scope>
    <source>
        <strain evidence="8 9">DSM 26883</strain>
    </source>
</reference>
<comment type="subcellular location">
    <subcellularLocation>
        <location evidence="1">Cell outer membrane</location>
    </subcellularLocation>
</comment>
<dbReference type="Gene3D" id="2.60.40.2100">
    <property type="match status" value="1"/>
</dbReference>
<evidence type="ECO:0000256" key="7">
    <source>
        <dbReference type="ARBA" id="ARBA00023288"/>
    </source>
</evidence>
<dbReference type="AlphaFoldDB" id="A0A1M4XK75"/>
<evidence type="ECO:0000256" key="4">
    <source>
        <dbReference type="ARBA" id="ARBA00023136"/>
    </source>
</evidence>
<dbReference type="GO" id="GO:0009279">
    <property type="term" value="C:cell outer membrane"/>
    <property type="evidence" value="ECO:0007669"/>
    <property type="project" value="UniProtKB-SubCell"/>
</dbReference>
<evidence type="ECO:0000256" key="6">
    <source>
        <dbReference type="ARBA" id="ARBA00023237"/>
    </source>
</evidence>
<dbReference type="EMBL" id="FQVD01000008">
    <property type="protein sequence ID" value="SHE93826.1"/>
    <property type="molecule type" value="Genomic_DNA"/>
</dbReference>
<dbReference type="InterPro" id="IPR014941">
    <property type="entry name" value="FimB/Mfa2/Mfa3"/>
</dbReference>
<evidence type="ECO:0000256" key="3">
    <source>
        <dbReference type="ARBA" id="ARBA00022729"/>
    </source>
</evidence>
<evidence type="ECO:0000256" key="1">
    <source>
        <dbReference type="ARBA" id="ARBA00004442"/>
    </source>
</evidence>